<evidence type="ECO:0000313" key="1">
    <source>
        <dbReference type="EMBL" id="KMM73400.1"/>
    </source>
</evidence>
<reference evidence="1 2" key="1">
    <citation type="submission" date="2007-06" db="EMBL/GenBank/DDBJ databases">
        <title>The Genome Sequence of Coccidioides posadasii RMSCC_3488.</title>
        <authorList>
            <consortium name="Coccidioides Genome Resources Consortium"/>
            <consortium name="The Broad Institute Genome Sequencing Platform"/>
            <person name="Henn M.R."/>
            <person name="Sykes S."/>
            <person name="Young S."/>
            <person name="Jaffe D."/>
            <person name="Berlin A."/>
            <person name="Alvarez P."/>
            <person name="Butler J."/>
            <person name="Gnerre S."/>
            <person name="Grabherr M."/>
            <person name="Mauceli E."/>
            <person name="Brockman W."/>
            <person name="Kodira C."/>
            <person name="Alvarado L."/>
            <person name="Zeng Q."/>
            <person name="Crawford M."/>
            <person name="Antoine C."/>
            <person name="Devon K."/>
            <person name="Galgiani J."/>
            <person name="Orsborn K."/>
            <person name="Lewis M.L."/>
            <person name="Nusbaum C."/>
            <person name="Galagan J."/>
            <person name="Birren B."/>
        </authorList>
    </citation>
    <scope>NUCLEOTIDE SEQUENCE [LARGE SCALE GENOMIC DNA]</scope>
    <source>
        <strain evidence="1 2">RMSCC 3488</strain>
    </source>
</reference>
<evidence type="ECO:0000313" key="2">
    <source>
        <dbReference type="Proteomes" id="UP000054567"/>
    </source>
</evidence>
<reference evidence="2" key="2">
    <citation type="journal article" date="2009" name="Genome Res.">
        <title>Comparative genomic analyses of the human fungal pathogens Coccidioides and their relatives.</title>
        <authorList>
            <person name="Sharpton T.J."/>
            <person name="Stajich J.E."/>
            <person name="Rounsley S.D."/>
            <person name="Gardner M.J."/>
            <person name="Wortman J.R."/>
            <person name="Jordar V.S."/>
            <person name="Maiti R."/>
            <person name="Kodira C.D."/>
            <person name="Neafsey D.E."/>
            <person name="Zeng Q."/>
            <person name="Hung C.-Y."/>
            <person name="McMahan C."/>
            <person name="Muszewska A."/>
            <person name="Grynberg M."/>
            <person name="Mandel M.A."/>
            <person name="Kellner E.M."/>
            <person name="Barker B.M."/>
            <person name="Galgiani J.N."/>
            <person name="Orbach M.J."/>
            <person name="Kirkland T.N."/>
            <person name="Cole G.T."/>
            <person name="Henn M.R."/>
            <person name="Birren B.W."/>
            <person name="Taylor J.W."/>
        </authorList>
    </citation>
    <scope>NUCLEOTIDE SEQUENCE [LARGE SCALE GENOMIC DNA]</scope>
    <source>
        <strain evidence="2">RMSCC 3488</strain>
    </source>
</reference>
<dbReference type="VEuPathDB" id="FungiDB:CPAG_09689"/>
<gene>
    <name evidence="1" type="ORF">CPAG_09689</name>
</gene>
<accession>A0A0J6FVC7</accession>
<dbReference type="EMBL" id="DS268114">
    <property type="protein sequence ID" value="KMM73400.1"/>
    <property type="molecule type" value="Genomic_DNA"/>
</dbReference>
<proteinExistence type="predicted"/>
<dbReference type="Proteomes" id="UP000054567">
    <property type="component" value="Unassembled WGS sequence"/>
</dbReference>
<organism evidence="1 2">
    <name type="scientific">Coccidioides posadasii RMSCC 3488</name>
    <dbReference type="NCBI Taxonomy" id="454284"/>
    <lineage>
        <taxon>Eukaryota</taxon>
        <taxon>Fungi</taxon>
        <taxon>Dikarya</taxon>
        <taxon>Ascomycota</taxon>
        <taxon>Pezizomycotina</taxon>
        <taxon>Eurotiomycetes</taxon>
        <taxon>Eurotiomycetidae</taxon>
        <taxon>Onygenales</taxon>
        <taxon>Onygenaceae</taxon>
        <taxon>Coccidioides</taxon>
    </lineage>
</organism>
<reference evidence="2" key="3">
    <citation type="journal article" date="2010" name="Genome Res.">
        <title>Population genomic sequencing of Coccidioides fungi reveals recent hybridization and transposon control.</title>
        <authorList>
            <person name="Neafsey D.E."/>
            <person name="Barker B.M."/>
            <person name="Sharpton T.J."/>
            <person name="Stajich J.E."/>
            <person name="Park D.J."/>
            <person name="Whiston E."/>
            <person name="Hung C.-Y."/>
            <person name="McMahan C."/>
            <person name="White J."/>
            <person name="Sykes S."/>
            <person name="Heiman D."/>
            <person name="Young S."/>
            <person name="Zeng Q."/>
            <person name="Abouelleil A."/>
            <person name="Aftuck L."/>
            <person name="Bessette D."/>
            <person name="Brown A."/>
            <person name="FitzGerald M."/>
            <person name="Lui A."/>
            <person name="Macdonald J.P."/>
            <person name="Priest M."/>
            <person name="Orbach M.J."/>
            <person name="Galgiani J.N."/>
            <person name="Kirkland T.N."/>
            <person name="Cole G.T."/>
            <person name="Birren B.W."/>
            <person name="Henn M.R."/>
            <person name="Taylor J.W."/>
            <person name="Rounsley S.D."/>
        </authorList>
    </citation>
    <scope>NUCLEOTIDE SEQUENCE [LARGE SCALE GENOMIC DNA]</scope>
    <source>
        <strain evidence="2">RMSCC 3488</strain>
    </source>
</reference>
<name>A0A0J6FVC7_COCPO</name>
<dbReference type="AlphaFoldDB" id="A0A0J6FVC7"/>
<sequence length="83" mass="9050">MAGGIAKHDLLFARVELLRRGAPHLESNTDTVFTVPIAPFSSSDCRRLISQRPSLTCINCSLEKPEHSDHIGSVQAGRTHLSV</sequence>
<protein>
    <submittedName>
        <fullName evidence="1">Uncharacterized protein</fullName>
    </submittedName>
</protein>